<keyword evidence="10" id="KW-1185">Reference proteome</keyword>
<evidence type="ECO:0000256" key="8">
    <source>
        <dbReference type="SAM" id="MobiDB-lite"/>
    </source>
</evidence>
<feature type="transmembrane region" description="Helical" evidence="7">
    <location>
        <begin position="94"/>
        <end position="115"/>
    </location>
</feature>
<keyword evidence="6 7" id="KW-0472">Membrane</keyword>
<keyword evidence="2 7" id="KW-1003">Cell membrane</keyword>
<evidence type="ECO:0000256" key="3">
    <source>
        <dbReference type="ARBA" id="ARBA00022679"/>
    </source>
</evidence>
<dbReference type="PANTHER" id="PTHR30589:SF0">
    <property type="entry name" value="PHOSPHATIDYLGLYCEROL--PROLIPOPROTEIN DIACYLGLYCERYL TRANSFERASE"/>
    <property type="match status" value="1"/>
</dbReference>
<organism evidence="9 10">
    <name type="scientific">Nocardioides marmoriginsengisoli</name>
    <dbReference type="NCBI Taxonomy" id="661483"/>
    <lineage>
        <taxon>Bacteria</taxon>
        <taxon>Bacillati</taxon>
        <taxon>Actinomycetota</taxon>
        <taxon>Actinomycetes</taxon>
        <taxon>Propionibacteriales</taxon>
        <taxon>Nocardioidaceae</taxon>
        <taxon>Nocardioides</taxon>
    </lineage>
</organism>
<comment type="caution">
    <text evidence="9">The sequence shown here is derived from an EMBL/GenBank/DDBJ whole genome shotgun (WGS) entry which is preliminary data.</text>
</comment>
<evidence type="ECO:0000313" key="9">
    <source>
        <dbReference type="EMBL" id="RNL64952.1"/>
    </source>
</evidence>
<dbReference type="GO" id="GO:0005886">
    <property type="term" value="C:plasma membrane"/>
    <property type="evidence" value="ECO:0007669"/>
    <property type="project" value="UniProtKB-SubCell"/>
</dbReference>
<feature type="binding site" evidence="7">
    <location>
        <position position="141"/>
    </location>
    <ligand>
        <name>a 1,2-diacyl-sn-glycero-3-phospho-(1'-sn-glycerol)</name>
        <dbReference type="ChEBI" id="CHEBI:64716"/>
    </ligand>
</feature>
<dbReference type="NCBIfam" id="TIGR00544">
    <property type="entry name" value="lgt"/>
    <property type="match status" value="1"/>
</dbReference>
<feature type="transmembrane region" description="Helical" evidence="7">
    <location>
        <begin position="23"/>
        <end position="44"/>
    </location>
</feature>
<evidence type="ECO:0000256" key="4">
    <source>
        <dbReference type="ARBA" id="ARBA00022692"/>
    </source>
</evidence>
<dbReference type="InterPro" id="IPR001640">
    <property type="entry name" value="Lgt"/>
</dbReference>
<keyword evidence="5 7" id="KW-1133">Transmembrane helix</keyword>
<proteinExistence type="inferred from homology"/>
<dbReference type="EMBL" id="RJSE01000003">
    <property type="protein sequence ID" value="RNL64952.1"/>
    <property type="molecule type" value="Genomic_DNA"/>
</dbReference>
<feature type="transmembrane region" description="Helical" evidence="7">
    <location>
        <begin position="56"/>
        <end position="74"/>
    </location>
</feature>
<feature type="transmembrane region" description="Helical" evidence="7">
    <location>
        <begin position="214"/>
        <end position="233"/>
    </location>
</feature>
<evidence type="ECO:0000256" key="2">
    <source>
        <dbReference type="ARBA" id="ARBA00022475"/>
    </source>
</evidence>
<reference evidence="9 10" key="1">
    <citation type="submission" date="2018-11" db="EMBL/GenBank/DDBJ databases">
        <authorList>
            <person name="Li F."/>
        </authorList>
    </citation>
    <scope>NUCLEOTIDE SEQUENCE [LARGE SCALE GENOMIC DNA]</scope>
    <source>
        <strain evidence="9 10">Gsoil 097</strain>
    </source>
</reference>
<dbReference type="GO" id="GO:0008961">
    <property type="term" value="F:phosphatidylglycerol-prolipoprotein diacylglyceryl transferase activity"/>
    <property type="evidence" value="ECO:0007669"/>
    <property type="project" value="UniProtKB-UniRule"/>
</dbReference>
<feature type="region of interest" description="Disordered" evidence="8">
    <location>
        <begin position="280"/>
        <end position="332"/>
    </location>
</feature>
<feature type="transmembrane region" description="Helical" evidence="7">
    <location>
        <begin position="122"/>
        <end position="140"/>
    </location>
</feature>
<evidence type="ECO:0000256" key="5">
    <source>
        <dbReference type="ARBA" id="ARBA00022989"/>
    </source>
</evidence>
<evidence type="ECO:0000256" key="6">
    <source>
        <dbReference type="ARBA" id="ARBA00023136"/>
    </source>
</evidence>
<dbReference type="Proteomes" id="UP000267128">
    <property type="component" value="Unassembled WGS sequence"/>
</dbReference>
<evidence type="ECO:0000313" key="10">
    <source>
        <dbReference type="Proteomes" id="UP000267128"/>
    </source>
</evidence>
<sequence>MIAQFIPSPSQGVWDLGPLPVRAYALCIILGVVAAVWLGEKRWVARGGKAGQVGDIALWAVPFGLIGARAYHVATDHALYFGEGRNALDALKVWHGGLGIWGAIAGGVLGGALACRRYGIRILPLMDALAPALLLAQAIGRWGNYFNSELFGGKTTKPWGLEIARDKIPSGFDIDKNFPDGAPYTFHPTFLYECIWNLGAMGVVIYLDRKLKLGFGRAFALYVMAYCAGRGWIEHLRIDTVEYNDVLGLRLNVWTSIILFALALGYFVIVGRRHPAPNSREESVYLDGHQPPETDSGLVTEPVAAAPAGQAVDNSDTPDASKDPAPDPETPV</sequence>
<keyword evidence="3 7" id="KW-0808">Transferase</keyword>
<dbReference type="UniPathway" id="UPA00664"/>
<comment type="similarity">
    <text evidence="1 7">Belongs to the Lgt family.</text>
</comment>
<feature type="transmembrane region" description="Helical" evidence="7">
    <location>
        <begin position="189"/>
        <end position="207"/>
    </location>
</feature>
<accession>A0A3N0CNB0</accession>
<gene>
    <name evidence="7" type="primary">lgt</name>
    <name evidence="9" type="ORF">EFK50_02940</name>
</gene>
<comment type="pathway">
    <text evidence="7">Protein modification; lipoprotein biosynthesis (diacylglyceryl transfer).</text>
</comment>
<dbReference type="EC" id="2.5.1.145" evidence="7"/>
<dbReference type="OrthoDB" id="871140at2"/>
<dbReference type="HAMAP" id="MF_01147">
    <property type="entry name" value="Lgt"/>
    <property type="match status" value="1"/>
</dbReference>
<name>A0A3N0CNB0_9ACTN</name>
<dbReference type="RefSeq" id="WP_123226055.1">
    <property type="nucleotide sequence ID" value="NZ_RJSE01000003.1"/>
</dbReference>
<feature type="transmembrane region" description="Helical" evidence="7">
    <location>
        <begin position="253"/>
        <end position="270"/>
    </location>
</feature>
<keyword evidence="9" id="KW-0449">Lipoprotein</keyword>
<dbReference type="AlphaFoldDB" id="A0A3N0CNB0"/>
<dbReference type="PANTHER" id="PTHR30589">
    <property type="entry name" value="PROLIPOPROTEIN DIACYLGLYCERYL TRANSFERASE"/>
    <property type="match status" value="1"/>
</dbReference>
<evidence type="ECO:0000256" key="7">
    <source>
        <dbReference type="HAMAP-Rule" id="MF_01147"/>
    </source>
</evidence>
<keyword evidence="4 7" id="KW-0812">Transmembrane</keyword>
<dbReference type="PROSITE" id="PS01311">
    <property type="entry name" value="LGT"/>
    <property type="match status" value="1"/>
</dbReference>
<dbReference type="GO" id="GO:0042158">
    <property type="term" value="P:lipoprotein biosynthetic process"/>
    <property type="evidence" value="ECO:0007669"/>
    <property type="project" value="UniProtKB-UniRule"/>
</dbReference>
<comment type="function">
    <text evidence="7">Catalyzes the transfer of the diacylglyceryl group from phosphatidylglycerol to the sulfhydryl group of the N-terminal cysteine of a prolipoprotein, the first step in the formation of mature lipoproteins.</text>
</comment>
<dbReference type="Pfam" id="PF01790">
    <property type="entry name" value="LGT"/>
    <property type="match status" value="1"/>
</dbReference>
<evidence type="ECO:0000256" key="1">
    <source>
        <dbReference type="ARBA" id="ARBA00007150"/>
    </source>
</evidence>
<protein>
    <recommendedName>
        <fullName evidence="7">Phosphatidylglycerol--prolipoprotein diacylglyceryl transferase</fullName>
        <ecNumber evidence="7">2.5.1.145</ecNumber>
    </recommendedName>
</protein>
<comment type="subcellular location">
    <subcellularLocation>
        <location evidence="7">Cell membrane</location>
        <topology evidence="7">Multi-pass membrane protein</topology>
    </subcellularLocation>
</comment>
<comment type="catalytic activity">
    <reaction evidence="7">
        <text>L-cysteinyl-[prolipoprotein] + a 1,2-diacyl-sn-glycero-3-phospho-(1'-sn-glycerol) = an S-1,2-diacyl-sn-glyceryl-L-cysteinyl-[prolipoprotein] + sn-glycerol 1-phosphate + H(+)</text>
        <dbReference type="Rhea" id="RHEA:56712"/>
        <dbReference type="Rhea" id="RHEA-COMP:14679"/>
        <dbReference type="Rhea" id="RHEA-COMP:14680"/>
        <dbReference type="ChEBI" id="CHEBI:15378"/>
        <dbReference type="ChEBI" id="CHEBI:29950"/>
        <dbReference type="ChEBI" id="CHEBI:57685"/>
        <dbReference type="ChEBI" id="CHEBI:64716"/>
        <dbReference type="ChEBI" id="CHEBI:140658"/>
        <dbReference type="EC" id="2.5.1.145"/>
    </reaction>
</comment>
<keyword evidence="9" id="KW-0328">Glycosyltransferase</keyword>